<comment type="caution">
    <text evidence="1">The sequence shown here is derived from an EMBL/GenBank/DDBJ whole genome shotgun (WGS) entry which is preliminary data.</text>
</comment>
<evidence type="ECO:0008006" key="3">
    <source>
        <dbReference type="Google" id="ProtNLM"/>
    </source>
</evidence>
<protein>
    <recommendedName>
        <fullName evidence="3">Tail protein</fullName>
    </recommendedName>
</protein>
<dbReference type="EMBL" id="JALPRX010000136">
    <property type="protein sequence ID" value="MCK8787636.1"/>
    <property type="molecule type" value="Genomic_DNA"/>
</dbReference>
<proteinExistence type="predicted"/>
<gene>
    <name evidence="1" type="ORF">M0638_25035</name>
</gene>
<accession>A0A9X1YKF1</accession>
<name>A0A9X1YKF1_9PROT</name>
<keyword evidence="2" id="KW-1185">Reference proteome</keyword>
<sequence length="230" mass="24767">MPALLDWPTDLRPSSATFWLEANTATSMSPLNRASQVIVRDGARWRCDLTFEKRNRWVAGRLDALLAELDGSGGEVRVWDFRRPRPQGTGSVGGEPVNTRFTDGTAFSDGTAFLDLVPLGAPQLAAAAAKGTDTLATEGWGISETVLLPGDYVGINGRLYMNLYAAGTDALGRCSLKIRPRLRYAAAAGTPLVLERPPARFRLADNGQGANRTEPGLFSSYTISLLESLP</sequence>
<dbReference type="Proteomes" id="UP001139516">
    <property type="component" value="Unassembled WGS sequence"/>
</dbReference>
<evidence type="ECO:0000313" key="2">
    <source>
        <dbReference type="Proteomes" id="UP001139516"/>
    </source>
</evidence>
<dbReference type="RefSeq" id="WP_248669686.1">
    <property type="nucleotide sequence ID" value="NZ_JALPRX010000136.1"/>
</dbReference>
<organism evidence="1 2">
    <name type="scientific">Roseomonas acroporae</name>
    <dbReference type="NCBI Taxonomy" id="2937791"/>
    <lineage>
        <taxon>Bacteria</taxon>
        <taxon>Pseudomonadati</taxon>
        <taxon>Pseudomonadota</taxon>
        <taxon>Alphaproteobacteria</taxon>
        <taxon>Acetobacterales</taxon>
        <taxon>Roseomonadaceae</taxon>
        <taxon>Roseomonas</taxon>
    </lineage>
</organism>
<dbReference type="AlphaFoldDB" id="A0A9X1YKF1"/>
<evidence type="ECO:0000313" key="1">
    <source>
        <dbReference type="EMBL" id="MCK8787636.1"/>
    </source>
</evidence>
<reference evidence="1" key="1">
    <citation type="submission" date="2022-04" db="EMBL/GenBank/DDBJ databases">
        <title>Roseomonas acroporae sp. nov., isolated from coral Acropora digitifera.</title>
        <authorList>
            <person name="Sun H."/>
        </authorList>
    </citation>
    <scope>NUCLEOTIDE SEQUENCE</scope>
    <source>
        <strain evidence="1">NAR14</strain>
    </source>
</reference>